<dbReference type="GO" id="GO:0000731">
    <property type="term" value="P:DNA synthesis involved in DNA repair"/>
    <property type="evidence" value="ECO:0007669"/>
    <property type="project" value="TreeGrafter"/>
</dbReference>
<keyword evidence="3" id="KW-1185">Reference proteome</keyword>
<name>A0A1G1TIZ6_9BACT</name>
<dbReference type="InterPro" id="IPR041685">
    <property type="entry name" value="AAA_GajA/Old/RecF-like"/>
</dbReference>
<dbReference type="SUPFAM" id="SSF52540">
    <property type="entry name" value="P-loop containing nucleoside triphosphate hydrolases"/>
    <property type="match status" value="1"/>
</dbReference>
<organism evidence="2 3">
    <name type="scientific">Hymenobacter coccineus</name>
    <dbReference type="NCBI Taxonomy" id="1908235"/>
    <lineage>
        <taxon>Bacteria</taxon>
        <taxon>Pseudomonadati</taxon>
        <taxon>Bacteroidota</taxon>
        <taxon>Cytophagia</taxon>
        <taxon>Cytophagales</taxon>
        <taxon>Hymenobacteraceae</taxon>
        <taxon>Hymenobacter</taxon>
    </lineage>
</organism>
<feature type="domain" description="Endonuclease GajA/Old nuclease/RecF-like AAA" evidence="1">
    <location>
        <begin position="5"/>
        <end position="49"/>
    </location>
</feature>
<accession>A0A1G1TIZ6</accession>
<dbReference type="Pfam" id="PF13175">
    <property type="entry name" value="AAA_15"/>
    <property type="match status" value="1"/>
</dbReference>
<dbReference type="GO" id="GO:0006302">
    <property type="term" value="P:double-strand break repair"/>
    <property type="evidence" value="ECO:0007669"/>
    <property type="project" value="TreeGrafter"/>
</dbReference>
<dbReference type="Gene3D" id="3.40.50.300">
    <property type="entry name" value="P-loop containing nucleotide triphosphate hydrolases"/>
    <property type="match status" value="1"/>
</dbReference>
<protein>
    <recommendedName>
        <fullName evidence="1">Endonuclease GajA/Old nuclease/RecF-like AAA domain-containing protein</fullName>
    </recommendedName>
</protein>
<comment type="caution">
    <text evidence="2">The sequence shown here is derived from an EMBL/GenBank/DDBJ whole genome shotgun (WGS) entry which is preliminary data.</text>
</comment>
<evidence type="ECO:0000259" key="1">
    <source>
        <dbReference type="Pfam" id="PF13175"/>
    </source>
</evidence>
<dbReference type="Proteomes" id="UP000177506">
    <property type="component" value="Unassembled WGS sequence"/>
</dbReference>
<evidence type="ECO:0000313" key="2">
    <source>
        <dbReference type="EMBL" id="OGX90836.1"/>
    </source>
</evidence>
<dbReference type="PANTHER" id="PTHR32182">
    <property type="entry name" value="DNA REPLICATION AND REPAIR PROTEIN RECF"/>
    <property type="match status" value="1"/>
</dbReference>
<sequence>MPRLTYLRIKNYRALRDVEFRDLTPLSVFIGPNGSGKSTVLDALAFLEEAVNGNLTQAWEKRNRFAGMRTRGSEGN</sequence>
<dbReference type="EMBL" id="MDZA01000111">
    <property type="protein sequence ID" value="OGX90836.1"/>
    <property type="molecule type" value="Genomic_DNA"/>
</dbReference>
<evidence type="ECO:0000313" key="3">
    <source>
        <dbReference type="Proteomes" id="UP000177506"/>
    </source>
</evidence>
<dbReference type="AlphaFoldDB" id="A0A1G1TIZ6"/>
<reference evidence="2 3" key="1">
    <citation type="submission" date="2016-08" db="EMBL/GenBank/DDBJ databases">
        <title>Hymenobacter coccineus sp. nov., Hymenobacter lapidarius sp. nov. and Hymenobacter glacialis sp. nov., isolated from Antarctic soil.</title>
        <authorList>
            <person name="Sedlacek I."/>
            <person name="Kralova S."/>
            <person name="Kyrova K."/>
            <person name="Maslanova I."/>
            <person name="Stankova E."/>
            <person name="Vrbovska V."/>
            <person name="Nemec M."/>
            <person name="Bartak M."/>
            <person name="Svec P."/>
            <person name="Busse H.-J."/>
            <person name="Pantucek R."/>
        </authorList>
    </citation>
    <scope>NUCLEOTIDE SEQUENCE [LARGE SCALE GENOMIC DNA]</scope>
    <source>
        <strain evidence="2 3">CCM 8649</strain>
    </source>
</reference>
<gene>
    <name evidence="2" type="ORF">BEN49_00675</name>
</gene>
<dbReference type="PANTHER" id="PTHR32182:SF22">
    <property type="entry name" value="ATP-DEPENDENT ENDONUCLEASE, OLD FAMILY-RELATED"/>
    <property type="match status" value="1"/>
</dbReference>
<dbReference type="InterPro" id="IPR027417">
    <property type="entry name" value="P-loop_NTPase"/>
</dbReference>
<proteinExistence type="predicted"/>